<evidence type="ECO:0000256" key="2">
    <source>
        <dbReference type="PIRSR" id="PIRSR640198-1"/>
    </source>
</evidence>
<keyword evidence="1" id="KW-0547">Nucleotide-binding</keyword>
<organism evidence="5">
    <name type="scientific">Pedobacter sp. KACC 23697</name>
    <dbReference type="NCBI Taxonomy" id="3149230"/>
    <lineage>
        <taxon>Bacteria</taxon>
        <taxon>Pseudomonadati</taxon>
        <taxon>Bacteroidota</taxon>
        <taxon>Sphingobacteriia</taxon>
        <taxon>Sphingobacteriales</taxon>
        <taxon>Sphingobacteriaceae</taxon>
        <taxon>Pedobacter</taxon>
    </lineage>
</organism>
<dbReference type="InterPro" id="IPR048770">
    <property type="entry name" value="SoFic-like_C"/>
</dbReference>
<protein>
    <submittedName>
        <fullName evidence="5">Fic/DOC family N-terminal domain-containing protein</fullName>
    </submittedName>
</protein>
<dbReference type="Pfam" id="PF02661">
    <property type="entry name" value="Fic"/>
    <property type="match status" value="1"/>
</dbReference>
<dbReference type="Pfam" id="PF21248">
    <property type="entry name" value="SoFic-like_C"/>
    <property type="match status" value="1"/>
</dbReference>
<dbReference type="Pfam" id="PF13784">
    <property type="entry name" value="Fic_N"/>
    <property type="match status" value="1"/>
</dbReference>
<dbReference type="InterPro" id="IPR025758">
    <property type="entry name" value="Fic/DOC_N"/>
</dbReference>
<dbReference type="PANTHER" id="PTHR13504">
    <property type="entry name" value="FIDO DOMAIN-CONTAINING PROTEIN DDB_G0283145"/>
    <property type="match status" value="1"/>
</dbReference>
<dbReference type="Gene3D" id="1.10.3290.10">
    <property type="entry name" value="Fido-like domain"/>
    <property type="match status" value="1"/>
</dbReference>
<dbReference type="AlphaFoldDB" id="A0AAU7KB18"/>
<evidence type="ECO:0000256" key="1">
    <source>
        <dbReference type="PIRSR" id="PIRSR038925-1"/>
    </source>
</evidence>
<dbReference type="RefSeq" id="WP_406826568.1">
    <property type="nucleotide sequence ID" value="NZ_CP157485.1"/>
</dbReference>
<dbReference type="EMBL" id="CP157485">
    <property type="protein sequence ID" value="XBO49239.1"/>
    <property type="molecule type" value="Genomic_DNA"/>
</dbReference>
<feature type="binding site" evidence="1">
    <location>
        <position position="70"/>
    </location>
    <ligand>
        <name>ATP</name>
        <dbReference type="ChEBI" id="CHEBI:30616"/>
    </ligand>
</feature>
<dbReference type="InterPro" id="IPR026287">
    <property type="entry name" value="SoFic-like"/>
</dbReference>
<dbReference type="InterPro" id="IPR036597">
    <property type="entry name" value="Fido-like_dom_sf"/>
</dbReference>
<gene>
    <name evidence="5" type="ORF">ABEG20_06450</name>
</gene>
<feature type="binding site" evidence="1">
    <location>
        <position position="238"/>
    </location>
    <ligand>
        <name>ATP</name>
        <dbReference type="ChEBI" id="CHEBI:30616"/>
    </ligand>
</feature>
<feature type="binding site" evidence="3">
    <location>
        <begin position="238"/>
        <end position="239"/>
    </location>
    <ligand>
        <name>ATP</name>
        <dbReference type="ChEBI" id="CHEBI:30616"/>
    </ligand>
</feature>
<evidence type="ECO:0000313" key="5">
    <source>
        <dbReference type="EMBL" id="XBO49239.1"/>
    </source>
</evidence>
<dbReference type="InterPro" id="IPR003812">
    <property type="entry name" value="Fido"/>
</dbReference>
<evidence type="ECO:0000256" key="3">
    <source>
        <dbReference type="PIRSR" id="PIRSR640198-2"/>
    </source>
</evidence>
<accession>A0AAU7KB18</accession>
<feature type="active site" evidence="2">
    <location>
        <position position="196"/>
    </location>
</feature>
<dbReference type="PIRSF" id="PIRSF038925">
    <property type="entry name" value="AMP-prot_trans"/>
    <property type="match status" value="1"/>
</dbReference>
<evidence type="ECO:0000259" key="4">
    <source>
        <dbReference type="PROSITE" id="PS51459"/>
    </source>
</evidence>
<dbReference type="InterPro" id="IPR040198">
    <property type="entry name" value="Fido_containing"/>
</dbReference>
<dbReference type="PANTHER" id="PTHR13504:SF35">
    <property type="entry name" value="PROTEIN ADENYLYLTRANSFERASE SOFIC"/>
    <property type="match status" value="1"/>
</dbReference>
<sequence>MEKFKREIPYNKLPLLPPNKDIETRKILLKTISASRALAQLNGALVNLPNPTLFLDTIHLQEAKASSEIENIITTNDELYKNLVADNKFENSLTKEVLNYKEALWLGLKKLERKPFITTNLCIEIVQCIKQNQAAIRNTPGTTLKNNKGEVIYTPPTGEIIIREKLADLEKFINSNKEIDPLIKMAVMHYQFEAIHPFADGNGRTGRILLLLYLKISKLLHIPAIYLSGYIIKNKNDYYKNLKAVTETNNWESYIIYMLDMIEVTAKTGITQLENITRLMNVTANEIKLRLPKVYSKDLIEILFKLPYTKRQTLTNANLGTPKTVGNYLTLLESNGFLKSTKVGKEKLYINYKLLDILEKN</sequence>
<name>A0AAU7KB18_9SPHI</name>
<proteinExistence type="predicted"/>
<feature type="binding site" evidence="1">
    <location>
        <position position="196"/>
    </location>
    <ligand>
        <name>ATP</name>
        <dbReference type="ChEBI" id="CHEBI:30616"/>
    </ligand>
</feature>
<feature type="binding site" evidence="3">
    <location>
        <begin position="200"/>
        <end position="207"/>
    </location>
    <ligand>
        <name>ATP</name>
        <dbReference type="ChEBI" id="CHEBI:30616"/>
    </ligand>
</feature>
<dbReference type="GO" id="GO:0005524">
    <property type="term" value="F:ATP binding"/>
    <property type="evidence" value="ECO:0007669"/>
    <property type="project" value="UniProtKB-KW"/>
</dbReference>
<keyword evidence="1" id="KW-0067">ATP-binding</keyword>
<dbReference type="PROSITE" id="PS51459">
    <property type="entry name" value="FIDO"/>
    <property type="match status" value="1"/>
</dbReference>
<feature type="binding site" evidence="1">
    <location>
        <begin position="201"/>
        <end position="207"/>
    </location>
    <ligand>
        <name>ATP</name>
        <dbReference type="ChEBI" id="CHEBI:30616"/>
    </ligand>
</feature>
<feature type="domain" description="Fido" evidence="4">
    <location>
        <begin position="117"/>
        <end position="260"/>
    </location>
</feature>
<reference evidence="5" key="1">
    <citation type="submission" date="2024-05" db="EMBL/GenBank/DDBJ databases">
        <authorList>
            <person name="Kim S."/>
            <person name="Heo J."/>
            <person name="Choi H."/>
            <person name="Choi Y."/>
            <person name="Kwon S.-W."/>
            <person name="Kim Y."/>
        </authorList>
    </citation>
    <scope>NUCLEOTIDE SEQUENCE</scope>
    <source>
        <strain evidence="5">KACC 23697</strain>
    </source>
</reference>
<dbReference type="SUPFAM" id="SSF140931">
    <property type="entry name" value="Fic-like"/>
    <property type="match status" value="1"/>
</dbReference>